<proteinExistence type="predicted"/>
<evidence type="ECO:0000313" key="1">
    <source>
        <dbReference type="EMBL" id="GAF97882.1"/>
    </source>
</evidence>
<accession>X0UBX0</accession>
<reference evidence="1" key="1">
    <citation type="journal article" date="2014" name="Front. Microbiol.">
        <title>High frequency of phylogenetically diverse reductive dehalogenase-homologous genes in deep subseafloor sedimentary metagenomes.</title>
        <authorList>
            <person name="Kawai M."/>
            <person name="Futagami T."/>
            <person name="Toyoda A."/>
            <person name="Takaki Y."/>
            <person name="Nishi S."/>
            <person name="Hori S."/>
            <person name="Arai W."/>
            <person name="Tsubouchi T."/>
            <person name="Morono Y."/>
            <person name="Uchiyama I."/>
            <person name="Ito T."/>
            <person name="Fujiyama A."/>
            <person name="Inagaki F."/>
            <person name="Takami H."/>
        </authorList>
    </citation>
    <scope>NUCLEOTIDE SEQUENCE</scope>
    <source>
        <strain evidence="1">Expedition CK06-06</strain>
    </source>
</reference>
<dbReference type="AlphaFoldDB" id="X0UBX0"/>
<comment type="caution">
    <text evidence="1">The sequence shown here is derived from an EMBL/GenBank/DDBJ whole genome shotgun (WGS) entry which is preliminary data.</text>
</comment>
<dbReference type="EMBL" id="BARS01013558">
    <property type="protein sequence ID" value="GAF97882.1"/>
    <property type="molecule type" value="Genomic_DNA"/>
</dbReference>
<protein>
    <submittedName>
        <fullName evidence="1">Uncharacterized protein</fullName>
    </submittedName>
</protein>
<sequence length="70" mass="8157">MPFEFHPFYGTSESYVTSVYKELMSDYGHVYPFDVHEKVHPNPLTIVSTLVSVYKRRKLLDLTGNMDNKS</sequence>
<gene>
    <name evidence="1" type="ORF">S01H1_23462</name>
</gene>
<organism evidence="1">
    <name type="scientific">marine sediment metagenome</name>
    <dbReference type="NCBI Taxonomy" id="412755"/>
    <lineage>
        <taxon>unclassified sequences</taxon>
        <taxon>metagenomes</taxon>
        <taxon>ecological metagenomes</taxon>
    </lineage>
</organism>
<name>X0UBX0_9ZZZZ</name>